<evidence type="ECO:0000259" key="1">
    <source>
        <dbReference type="Pfam" id="PF00561"/>
    </source>
</evidence>
<evidence type="ECO:0000313" key="3">
    <source>
        <dbReference type="Proteomes" id="UP000292385"/>
    </source>
</evidence>
<dbReference type="Proteomes" id="UP000292385">
    <property type="component" value="Unassembled WGS sequence"/>
</dbReference>
<gene>
    <name evidence="2" type="ORF">E0H58_27010</name>
</gene>
<dbReference type="Pfam" id="PF00561">
    <property type="entry name" value="Abhydrolase_1"/>
    <property type="match status" value="1"/>
</dbReference>
<dbReference type="SUPFAM" id="SSF53474">
    <property type="entry name" value="alpha/beta-Hydrolases"/>
    <property type="match status" value="1"/>
</dbReference>
<organism evidence="2 3">
    <name type="scientific">Kribbella speibonae</name>
    <dbReference type="NCBI Taxonomy" id="1572660"/>
    <lineage>
        <taxon>Bacteria</taxon>
        <taxon>Bacillati</taxon>
        <taxon>Actinomycetota</taxon>
        <taxon>Actinomycetes</taxon>
        <taxon>Propionibacteriales</taxon>
        <taxon>Kribbellaceae</taxon>
        <taxon>Kribbella</taxon>
    </lineage>
</organism>
<keyword evidence="2" id="KW-0378">Hydrolase</keyword>
<dbReference type="PANTHER" id="PTHR43689">
    <property type="entry name" value="HYDROLASE"/>
    <property type="match status" value="1"/>
</dbReference>
<evidence type="ECO:0000313" key="2">
    <source>
        <dbReference type="EMBL" id="TCC20989.1"/>
    </source>
</evidence>
<dbReference type="InterPro" id="IPR000073">
    <property type="entry name" value="AB_hydrolase_1"/>
</dbReference>
<dbReference type="EMBL" id="SJJY01000006">
    <property type="protein sequence ID" value="TCC20989.1"/>
    <property type="molecule type" value="Genomic_DNA"/>
</dbReference>
<dbReference type="PRINTS" id="PR00111">
    <property type="entry name" value="ABHYDROLASE"/>
</dbReference>
<feature type="domain" description="AB hydrolase-1" evidence="1">
    <location>
        <begin position="90"/>
        <end position="317"/>
    </location>
</feature>
<dbReference type="GO" id="GO:0016787">
    <property type="term" value="F:hydrolase activity"/>
    <property type="evidence" value="ECO:0007669"/>
    <property type="project" value="UniProtKB-KW"/>
</dbReference>
<comment type="caution">
    <text evidence="2">The sequence shown here is derived from an EMBL/GenBank/DDBJ whole genome shotgun (WGS) entry which is preliminary data.</text>
</comment>
<proteinExistence type="predicted"/>
<dbReference type="InterPro" id="IPR029058">
    <property type="entry name" value="AB_hydrolase_fold"/>
</dbReference>
<protein>
    <submittedName>
        <fullName evidence="2">Alpha/beta hydrolase</fullName>
    </submittedName>
</protein>
<accession>A0ABY2A086</accession>
<name>A0ABY2A086_9ACTN</name>
<reference evidence="2 3" key="1">
    <citation type="submission" date="2019-02" db="EMBL/GenBank/DDBJ databases">
        <title>Kribbella capetownensis sp. nov. and Kribbella speibonae sp. nov., isolated from soil.</title>
        <authorList>
            <person name="Curtis S.M."/>
            <person name="Norton I."/>
            <person name="Everest G.J."/>
            <person name="Meyers P.R."/>
        </authorList>
    </citation>
    <scope>NUCLEOTIDE SEQUENCE [LARGE SCALE GENOMIC DNA]</scope>
    <source>
        <strain evidence="2 3">SK5</strain>
    </source>
</reference>
<dbReference type="PANTHER" id="PTHR43689:SF8">
    <property type="entry name" value="ALPHA_BETA-HYDROLASES SUPERFAMILY PROTEIN"/>
    <property type="match status" value="1"/>
</dbReference>
<sequence length="329" mass="36874">MSAREFESHSHRWAAGTDRPPCQRPVGTWFFAGLSRVVWVVLRKRMYVAEAYLDGMTVRERLLRGLPVGERRVDVNDVSTVVLEGGNGTPLVLLHGGIECGGAYWAPVIPQLAEQHRLVVPDVPGLGESDPVAQLDQPTFDNWLKALLELCDRPPTLIAHSLVGTLAARFAATHPTRLQRLVLYGVPGIGPYRMPIGLRAIAVRFALRPSAANMERFERWAFADLDAVRSRAPDWMDAFSAYTRSRARVPHIKRTMRYLVTTCTKQNHDRIDVPTTLLWGAKDRFVPLRLAEEAGTRLGWPLRVIGDAGHVPHIERPAAFLEEFTRTRG</sequence>
<dbReference type="Gene3D" id="3.40.50.1820">
    <property type="entry name" value="alpha/beta hydrolase"/>
    <property type="match status" value="1"/>
</dbReference>
<keyword evidence="3" id="KW-1185">Reference proteome</keyword>